<reference evidence="2" key="1">
    <citation type="submission" date="2007-09" db="EMBL/GenBank/DDBJ databases">
        <title>Complete sequence of chromosome of Serratia proteamaculans 568.</title>
        <authorList>
            <consortium name="US DOE Joint Genome Institute"/>
            <person name="Copeland A."/>
            <person name="Lucas S."/>
            <person name="Lapidus A."/>
            <person name="Barry K."/>
            <person name="Glavina del Rio T."/>
            <person name="Dalin E."/>
            <person name="Tice H."/>
            <person name="Pitluck S."/>
            <person name="Chain P."/>
            <person name="Malfatti S."/>
            <person name="Shin M."/>
            <person name="Vergez L."/>
            <person name="Schmutz J."/>
            <person name="Larimer F."/>
            <person name="Land M."/>
            <person name="Hauser L."/>
            <person name="Kyrpides N."/>
            <person name="Kim E."/>
            <person name="Taghavi S."/>
            <person name="Newman L."/>
            <person name="Vangronsveld J."/>
            <person name="van der Lelie D."/>
            <person name="Richardson P."/>
        </authorList>
    </citation>
    <scope>NUCLEOTIDE SEQUENCE [LARGE SCALE GENOMIC DNA]</scope>
    <source>
        <strain evidence="2">568</strain>
    </source>
</reference>
<evidence type="ECO:0000259" key="1">
    <source>
        <dbReference type="Pfam" id="PF13472"/>
    </source>
</evidence>
<name>A8GE30_SERP5</name>
<organism evidence="2">
    <name type="scientific">Serratia proteamaculans (strain 568)</name>
    <dbReference type="NCBI Taxonomy" id="399741"/>
    <lineage>
        <taxon>Bacteria</taxon>
        <taxon>Pseudomonadati</taxon>
        <taxon>Pseudomonadota</taxon>
        <taxon>Gammaproteobacteria</taxon>
        <taxon>Enterobacterales</taxon>
        <taxon>Yersiniaceae</taxon>
        <taxon>Serratia</taxon>
    </lineage>
</organism>
<sequence precursor="true">MSRTIIMKELVMKSNMLKFNVKLAMVASIITLSLFNYCKADASVKSSPEYLKLKEMYSQHPGHFKYIMFGDSITKSGKWNDLLPGYSIGNRGISGDDTSGMLDRTVDIERTGAKTVFIMAGTNDISRNITPRDVARNIISISNRLKADGINVVIQSTILSGESKAGKNPSINTINNLLKSYSIKSGTTFLDLNTKLSENGLLKSEYTYDGTHLTDKGYEVWKGILLDFLKSYGQH</sequence>
<dbReference type="OrthoDB" id="5624617at2"/>
<dbReference type="AlphaFoldDB" id="A8GE30"/>
<dbReference type="eggNOG" id="COG2755">
    <property type="taxonomic scope" value="Bacteria"/>
</dbReference>
<dbReference type="HOGENOM" id="CLU_051989_6_1_6"/>
<accession>A8GE30</accession>
<dbReference type="Gene3D" id="3.40.50.1110">
    <property type="entry name" value="SGNH hydrolase"/>
    <property type="match status" value="1"/>
</dbReference>
<evidence type="ECO:0000313" key="2">
    <source>
        <dbReference type="EMBL" id="ABV41370.1"/>
    </source>
</evidence>
<feature type="domain" description="SGNH hydrolase-type esterase" evidence="1">
    <location>
        <begin position="69"/>
        <end position="220"/>
    </location>
</feature>
<dbReference type="EMBL" id="CP000826">
    <property type="protein sequence ID" value="ABV41370.1"/>
    <property type="molecule type" value="Genomic_DNA"/>
</dbReference>
<dbReference type="KEGG" id="spe:Spro_2269"/>
<dbReference type="InterPro" id="IPR051532">
    <property type="entry name" value="Ester_Hydrolysis_Enzymes"/>
</dbReference>
<dbReference type="InterPro" id="IPR013830">
    <property type="entry name" value="SGNH_hydro"/>
</dbReference>
<dbReference type="PANTHER" id="PTHR30383:SF5">
    <property type="entry name" value="SGNH HYDROLASE-TYPE ESTERASE DOMAIN-CONTAINING PROTEIN"/>
    <property type="match status" value="1"/>
</dbReference>
<dbReference type="InterPro" id="IPR036514">
    <property type="entry name" value="SGNH_hydro_sf"/>
</dbReference>
<dbReference type="PANTHER" id="PTHR30383">
    <property type="entry name" value="THIOESTERASE 1/PROTEASE 1/LYSOPHOSPHOLIPASE L1"/>
    <property type="match status" value="1"/>
</dbReference>
<gene>
    <name evidence="2" type="ordered locus">Spro_2269</name>
</gene>
<dbReference type="Pfam" id="PF13472">
    <property type="entry name" value="Lipase_GDSL_2"/>
    <property type="match status" value="1"/>
</dbReference>
<dbReference type="SUPFAM" id="SSF52266">
    <property type="entry name" value="SGNH hydrolase"/>
    <property type="match status" value="1"/>
</dbReference>
<dbReference type="GO" id="GO:0004622">
    <property type="term" value="F:phosphatidylcholine lysophospholipase activity"/>
    <property type="evidence" value="ECO:0007669"/>
    <property type="project" value="TreeGrafter"/>
</dbReference>
<protein>
    <submittedName>
        <fullName evidence="2">Lipolytic protein G-D-S-L family</fullName>
    </submittedName>
</protein>
<proteinExistence type="predicted"/>
<dbReference type="STRING" id="399741.Spro_2269"/>